<proteinExistence type="predicted"/>
<organism evidence="1">
    <name type="scientific">hydrothermal vent metagenome</name>
    <dbReference type="NCBI Taxonomy" id="652676"/>
    <lineage>
        <taxon>unclassified sequences</taxon>
        <taxon>metagenomes</taxon>
        <taxon>ecological metagenomes</taxon>
    </lineage>
</organism>
<reference evidence="1" key="1">
    <citation type="submission" date="2015-10" db="EMBL/GenBank/DDBJ databases">
        <authorList>
            <person name="Gilbert D.G."/>
        </authorList>
    </citation>
    <scope>NUCLEOTIDE SEQUENCE</scope>
</reference>
<gene>
    <name evidence="1" type="ORF">MGWOODY_XGa2061</name>
</gene>
<protein>
    <submittedName>
        <fullName evidence="1">Uncharacterized protein</fullName>
    </submittedName>
</protein>
<evidence type="ECO:0000313" key="1">
    <source>
        <dbReference type="EMBL" id="CUS55188.1"/>
    </source>
</evidence>
<accession>A0A160TWH7</accession>
<dbReference type="EMBL" id="CZRL01000121">
    <property type="protein sequence ID" value="CUS55188.1"/>
    <property type="molecule type" value="Genomic_DNA"/>
</dbReference>
<name>A0A160TWH7_9ZZZZ</name>
<sequence>MTAASVIESDYADSSWQGIRSKHLHNALPVFTYCFTELVAHD</sequence>
<dbReference type="AlphaFoldDB" id="A0A160TWH7"/>